<dbReference type="Pfam" id="PF10620">
    <property type="entry name" value="MdcG"/>
    <property type="match status" value="1"/>
</dbReference>
<evidence type="ECO:0000313" key="5">
    <source>
        <dbReference type="EMBL" id="MFG6463948.1"/>
    </source>
</evidence>
<dbReference type="InterPro" id="IPR049180">
    <property type="entry name" value="MdcG_C"/>
</dbReference>
<keyword evidence="6" id="KW-1185">Reference proteome</keyword>
<dbReference type="Proteomes" id="UP001606302">
    <property type="component" value="Unassembled WGS sequence"/>
</dbReference>
<evidence type="ECO:0000313" key="6">
    <source>
        <dbReference type="Proteomes" id="UP001606302"/>
    </source>
</evidence>
<proteinExistence type="predicted"/>
<accession>A0ABW7GPR4</accession>
<evidence type="ECO:0000256" key="2">
    <source>
        <dbReference type="ARBA" id="ARBA00022695"/>
    </source>
</evidence>
<keyword evidence="2 5" id="KW-0548">Nucleotidyltransferase</keyword>
<dbReference type="EMBL" id="JBIGHX010000008">
    <property type="protein sequence ID" value="MFG6463948.1"/>
    <property type="molecule type" value="Genomic_DNA"/>
</dbReference>
<dbReference type="InterPro" id="IPR017557">
    <property type="entry name" value="Holo-ACP_synthase"/>
</dbReference>
<organism evidence="5 6">
    <name type="scientific">Pelomonas lactea</name>
    <dbReference type="NCBI Taxonomy" id="3299030"/>
    <lineage>
        <taxon>Bacteria</taxon>
        <taxon>Pseudomonadati</taxon>
        <taxon>Pseudomonadota</taxon>
        <taxon>Betaproteobacteria</taxon>
        <taxon>Burkholderiales</taxon>
        <taxon>Sphaerotilaceae</taxon>
        <taxon>Roseateles</taxon>
    </lineage>
</organism>
<comment type="caution">
    <text evidence="5">The sequence shown here is derived from an EMBL/GenBank/DDBJ whole genome shotgun (WGS) entry which is preliminary data.</text>
</comment>
<gene>
    <name evidence="5" type="primary">mdcG</name>
    <name evidence="5" type="ORF">ACG04Q_20400</name>
</gene>
<dbReference type="InterPro" id="IPR048903">
    <property type="entry name" value="MdcG_N"/>
</dbReference>
<dbReference type="GO" id="GO:0016779">
    <property type="term" value="F:nucleotidyltransferase activity"/>
    <property type="evidence" value="ECO:0007669"/>
    <property type="project" value="UniProtKB-KW"/>
</dbReference>
<sequence length="217" mass="23957">MTPLHRHQIAWLSHPGWQRLLDGDWDDEAHACLRHWAEHRLPVVVTRQAPDDDAIALGLCAPARWSRRRLALRVARADVLYFDEFPRLEKVVAQLPPAARAPARELAAALQGSRTAARVYGSHGWQHLTGLAHVRDGSDIDLWVGVADTEQADAAAAALNAFSAAHCRLDGELIFPGDSAVAWREWLAWRAGRATSLLVKRLQGAAMQAWEPSEALA</sequence>
<feature type="domain" description="Phosphoribosyl-dephospho-CoA transferase MdcG C-terminal" evidence="3">
    <location>
        <begin position="88"/>
        <end position="207"/>
    </location>
</feature>
<evidence type="ECO:0000256" key="1">
    <source>
        <dbReference type="ARBA" id="ARBA00022679"/>
    </source>
</evidence>
<feature type="domain" description="Phosphoribosyl-dephospho-CoA transferase MdcG N-terminal" evidence="4">
    <location>
        <begin position="5"/>
        <end position="80"/>
    </location>
</feature>
<name>A0ABW7GPR4_9BURK</name>
<dbReference type="Pfam" id="PF20866">
    <property type="entry name" value="MdcG_N"/>
    <property type="match status" value="1"/>
</dbReference>
<reference evidence="5 6" key="1">
    <citation type="submission" date="2024-08" db="EMBL/GenBank/DDBJ databases">
        <authorList>
            <person name="Lu H."/>
        </authorList>
    </citation>
    <scope>NUCLEOTIDE SEQUENCE [LARGE SCALE GENOMIC DNA]</scope>
    <source>
        <strain evidence="5 6">DXS20W</strain>
    </source>
</reference>
<dbReference type="NCBIfam" id="TIGR03135">
    <property type="entry name" value="malonate_mdcG"/>
    <property type="match status" value="1"/>
</dbReference>
<evidence type="ECO:0000259" key="3">
    <source>
        <dbReference type="Pfam" id="PF10620"/>
    </source>
</evidence>
<protein>
    <submittedName>
        <fullName evidence="5">Malonate decarboxylase holo-[acyl-carrier-protein] synthase</fullName>
        <ecNumber evidence="5">2.7.7.66</ecNumber>
    </submittedName>
</protein>
<evidence type="ECO:0000259" key="4">
    <source>
        <dbReference type="Pfam" id="PF20866"/>
    </source>
</evidence>
<dbReference type="RefSeq" id="WP_394513184.1">
    <property type="nucleotide sequence ID" value="NZ_JBIGHX010000008.1"/>
</dbReference>
<dbReference type="EC" id="2.7.7.66" evidence="5"/>
<keyword evidence="1 5" id="KW-0808">Transferase</keyword>